<evidence type="ECO:0000259" key="2">
    <source>
        <dbReference type="Pfam" id="PF05699"/>
    </source>
</evidence>
<accession>A0A1D6NYQ5</accession>
<dbReference type="PANTHER" id="PTHR33170:SF34">
    <property type="entry name" value="OS05G0102200 PROTEIN"/>
    <property type="match status" value="1"/>
</dbReference>
<gene>
    <name evidence="3" type="ORF">ZEAMMB73_Zm00001d045752</name>
</gene>
<name>A0A1D6NYQ5_MAIZE</name>
<dbReference type="InterPro" id="IPR012337">
    <property type="entry name" value="RNaseH-like_sf"/>
</dbReference>
<dbReference type="GO" id="GO:0046983">
    <property type="term" value="F:protein dimerization activity"/>
    <property type="evidence" value="ECO:0007669"/>
    <property type="project" value="InterPro"/>
</dbReference>
<sequence length="318" mass="36136">MLDELTNFTELKMKISGVKIVVTAWTSQAMAKSRLHSVWIKAKNVPEELLNYQAICEMGSVLGAVEEVDLASLKSNDTVEKVETEGWNEEEASMRKRSSVDLQPNEFGLGDKGGKNPKVISKKVGSDEDLLSSQELNNFVKGMGVEIADDKELEMDEGELLKFQVEQQTVKDNKGKAKLVDQVEGTRKSSRLEGNEDIRITDKAINRAEAKDAFLNKADWWNGWNPYGGQCKELQKIAIRIVSQCCSSSGFERDWSTFALVHTKLRNRLGYEKLDRLVYVHYNLKLLIQQFELENPQEKEIDPYSMMMNVVFMKIIQS</sequence>
<dbReference type="Pfam" id="PF05699">
    <property type="entry name" value="Dimer_Tnp_hAT"/>
    <property type="match status" value="1"/>
</dbReference>
<feature type="region of interest" description="Disordered" evidence="1">
    <location>
        <begin position="82"/>
        <end position="118"/>
    </location>
</feature>
<organism evidence="3">
    <name type="scientific">Zea mays</name>
    <name type="common">Maize</name>
    <dbReference type="NCBI Taxonomy" id="4577"/>
    <lineage>
        <taxon>Eukaryota</taxon>
        <taxon>Viridiplantae</taxon>
        <taxon>Streptophyta</taxon>
        <taxon>Embryophyta</taxon>
        <taxon>Tracheophyta</taxon>
        <taxon>Spermatophyta</taxon>
        <taxon>Magnoliopsida</taxon>
        <taxon>Liliopsida</taxon>
        <taxon>Poales</taxon>
        <taxon>Poaceae</taxon>
        <taxon>PACMAD clade</taxon>
        <taxon>Panicoideae</taxon>
        <taxon>Andropogonodae</taxon>
        <taxon>Andropogoneae</taxon>
        <taxon>Tripsacinae</taxon>
        <taxon>Zea</taxon>
    </lineage>
</organism>
<dbReference type="InterPro" id="IPR008906">
    <property type="entry name" value="HATC_C_dom"/>
</dbReference>
<dbReference type="AlphaFoldDB" id="A0A1D6NYQ5"/>
<feature type="domain" description="HAT C-terminal dimerisation" evidence="2">
    <location>
        <begin position="214"/>
        <end position="284"/>
    </location>
</feature>
<protein>
    <recommendedName>
        <fullName evidence="2">HAT C-terminal dimerisation domain-containing protein</fullName>
    </recommendedName>
</protein>
<dbReference type="ExpressionAtlas" id="A0A1D6NYQ5">
    <property type="expression patterns" value="baseline"/>
</dbReference>
<evidence type="ECO:0000313" key="3">
    <source>
        <dbReference type="EMBL" id="AQL03108.1"/>
    </source>
</evidence>
<evidence type="ECO:0000256" key="1">
    <source>
        <dbReference type="SAM" id="MobiDB-lite"/>
    </source>
</evidence>
<reference evidence="3" key="1">
    <citation type="submission" date="2015-12" db="EMBL/GenBank/DDBJ databases">
        <title>Update maize B73 reference genome by single molecule sequencing technologies.</title>
        <authorList>
            <consortium name="Maize Genome Sequencing Project"/>
            <person name="Ware D."/>
        </authorList>
    </citation>
    <scope>NUCLEOTIDE SEQUENCE</scope>
    <source>
        <tissue evidence="3">Seedling</tissue>
    </source>
</reference>
<dbReference type="EMBL" id="CM000785">
    <property type="protein sequence ID" value="AQL03108.1"/>
    <property type="molecule type" value="Genomic_DNA"/>
</dbReference>
<proteinExistence type="predicted"/>
<dbReference type="SUPFAM" id="SSF53098">
    <property type="entry name" value="Ribonuclease H-like"/>
    <property type="match status" value="1"/>
</dbReference>
<dbReference type="PANTHER" id="PTHR33170">
    <property type="entry name" value="DUF4283 DOMAIN-CONTAINING PROTEIN-RELATED"/>
    <property type="match status" value="1"/>
</dbReference>